<evidence type="ECO:0000256" key="1">
    <source>
        <dbReference type="SAM" id="MobiDB-lite"/>
    </source>
</evidence>
<evidence type="ECO:0000313" key="3">
    <source>
        <dbReference type="Proteomes" id="UP000299102"/>
    </source>
</evidence>
<feature type="region of interest" description="Disordered" evidence="1">
    <location>
        <begin position="1"/>
        <end position="24"/>
    </location>
</feature>
<feature type="compositionally biased region" description="Low complexity" evidence="1">
    <location>
        <begin position="12"/>
        <end position="21"/>
    </location>
</feature>
<organism evidence="2 3">
    <name type="scientific">Eumeta variegata</name>
    <name type="common">Bagworm moth</name>
    <name type="synonym">Eumeta japonica</name>
    <dbReference type="NCBI Taxonomy" id="151549"/>
    <lineage>
        <taxon>Eukaryota</taxon>
        <taxon>Metazoa</taxon>
        <taxon>Ecdysozoa</taxon>
        <taxon>Arthropoda</taxon>
        <taxon>Hexapoda</taxon>
        <taxon>Insecta</taxon>
        <taxon>Pterygota</taxon>
        <taxon>Neoptera</taxon>
        <taxon>Endopterygota</taxon>
        <taxon>Lepidoptera</taxon>
        <taxon>Glossata</taxon>
        <taxon>Ditrysia</taxon>
        <taxon>Tineoidea</taxon>
        <taxon>Psychidae</taxon>
        <taxon>Oiketicinae</taxon>
        <taxon>Eumeta</taxon>
    </lineage>
</organism>
<dbReference type="AlphaFoldDB" id="A0A4C1XHN0"/>
<comment type="caution">
    <text evidence="2">The sequence shown here is derived from an EMBL/GenBank/DDBJ whole genome shotgun (WGS) entry which is preliminary data.</text>
</comment>
<protein>
    <submittedName>
        <fullName evidence="2">Uncharacterized protein</fullName>
    </submittedName>
</protein>
<dbReference type="EMBL" id="BGZK01000842">
    <property type="protein sequence ID" value="GBP62492.1"/>
    <property type="molecule type" value="Genomic_DNA"/>
</dbReference>
<proteinExistence type="predicted"/>
<dbReference type="Proteomes" id="UP000299102">
    <property type="component" value="Unassembled WGS sequence"/>
</dbReference>
<gene>
    <name evidence="2" type="ORF">EVAR_44731_1</name>
</gene>
<reference evidence="2 3" key="1">
    <citation type="journal article" date="2019" name="Commun. Biol.">
        <title>The bagworm genome reveals a unique fibroin gene that provides high tensile strength.</title>
        <authorList>
            <person name="Kono N."/>
            <person name="Nakamura H."/>
            <person name="Ohtoshi R."/>
            <person name="Tomita M."/>
            <person name="Numata K."/>
            <person name="Arakawa K."/>
        </authorList>
    </citation>
    <scope>NUCLEOTIDE SEQUENCE [LARGE SCALE GENOMIC DNA]</scope>
</reference>
<accession>A0A4C1XHN0</accession>
<name>A0A4C1XHN0_EUMVA</name>
<evidence type="ECO:0000313" key="2">
    <source>
        <dbReference type="EMBL" id="GBP62492.1"/>
    </source>
</evidence>
<sequence length="94" mass="11040">MRRESGPVLITRPPASRVSSSRPREIRETQYFAVSNDSTPRCCNQERDDDRNQKRDLDEFDIDRYKRLRNSFYAQVGGYANINQNGMPLQERAE</sequence>
<keyword evidence="3" id="KW-1185">Reference proteome</keyword>